<gene>
    <name evidence="1" type="ORF">KK1_010859</name>
</gene>
<reference evidence="1 2" key="1">
    <citation type="journal article" date="2012" name="Nat. Biotechnol.">
        <title>Draft genome sequence of pigeonpea (Cajanus cajan), an orphan legume crop of resource-poor farmers.</title>
        <authorList>
            <person name="Varshney R.K."/>
            <person name="Chen W."/>
            <person name="Li Y."/>
            <person name="Bharti A.K."/>
            <person name="Saxena R.K."/>
            <person name="Schlueter J.A."/>
            <person name="Donoghue M.T."/>
            <person name="Azam S."/>
            <person name="Fan G."/>
            <person name="Whaley A.M."/>
            <person name="Farmer A.D."/>
            <person name="Sheridan J."/>
            <person name="Iwata A."/>
            <person name="Tuteja R."/>
            <person name="Penmetsa R.V."/>
            <person name="Wu W."/>
            <person name="Upadhyaya H.D."/>
            <person name="Yang S.P."/>
            <person name="Shah T."/>
            <person name="Saxena K.B."/>
            <person name="Michael T."/>
            <person name="McCombie W.R."/>
            <person name="Yang B."/>
            <person name="Zhang G."/>
            <person name="Yang H."/>
            <person name="Wang J."/>
            <person name="Spillane C."/>
            <person name="Cook D.R."/>
            <person name="May G.D."/>
            <person name="Xu X."/>
            <person name="Jackson S.A."/>
        </authorList>
    </citation>
    <scope>NUCLEOTIDE SEQUENCE [LARGE SCALE GENOMIC DNA]</scope>
    <source>
        <strain evidence="2">cv. Asha</strain>
    </source>
</reference>
<dbReference type="Gramene" id="C.cajan_10553.t">
    <property type="protein sequence ID" value="C.cajan_10553.t.cds1"/>
    <property type="gene ID" value="C.cajan_10553"/>
</dbReference>
<protein>
    <submittedName>
        <fullName evidence="1">Uncharacterized protein</fullName>
    </submittedName>
</protein>
<dbReference type="AlphaFoldDB" id="A0A151TXA8"/>
<proteinExistence type="predicted"/>
<evidence type="ECO:0000313" key="1">
    <source>
        <dbReference type="EMBL" id="KYP71594.1"/>
    </source>
</evidence>
<name>A0A151TXA8_CAJCA</name>
<dbReference type="EMBL" id="CM003605">
    <property type="protein sequence ID" value="KYP71594.1"/>
    <property type="molecule type" value="Genomic_DNA"/>
</dbReference>
<accession>A0A151TXA8</accession>
<sequence length="79" mass="8818">IFSHLSFSTSLPSVTLANGFQIKFHGISQTHPLPNLLLHSILFVPGYPVNLISISKLTCTHNFFVLFVNNFVLVMDQCT</sequence>
<keyword evidence="2" id="KW-1185">Reference proteome</keyword>
<dbReference type="Proteomes" id="UP000075243">
    <property type="component" value="Chromosome 3"/>
</dbReference>
<feature type="non-terminal residue" evidence="1">
    <location>
        <position position="1"/>
    </location>
</feature>
<evidence type="ECO:0000313" key="2">
    <source>
        <dbReference type="Proteomes" id="UP000075243"/>
    </source>
</evidence>
<organism evidence="1 2">
    <name type="scientific">Cajanus cajan</name>
    <name type="common">Pigeon pea</name>
    <name type="synonym">Cajanus indicus</name>
    <dbReference type="NCBI Taxonomy" id="3821"/>
    <lineage>
        <taxon>Eukaryota</taxon>
        <taxon>Viridiplantae</taxon>
        <taxon>Streptophyta</taxon>
        <taxon>Embryophyta</taxon>
        <taxon>Tracheophyta</taxon>
        <taxon>Spermatophyta</taxon>
        <taxon>Magnoliopsida</taxon>
        <taxon>eudicotyledons</taxon>
        <taxon>Gunneridae</taxon>
        <taxon>Pentapetalae</taxon>
        <taxon>rosids</taxon>
        <taxon>fabids</taxon>
        <taxon>Fabales</taxon>
        <taxon>Fabaceae</taxon>
        <taxon>Papilionoideae</taxon>
        <taxon>50 kb inversion clade</taxon>
        <taxon>NPAAA clade</taxon>
        <taxon>indigoferoid/millettioid clade</taxon>
        <taxon>Phaseoleae</taxon>
        <taxon>Cajanus</taxon>
    </lineage>
</organism>